<evidence type="ECO:0000313" key="1">
    <source>
        <dbReference type="EMBL" id="CEM21523.1"/>
    </source>
</evidence>
<dbReference type="EMBL" id="CDMY01000542">
    <property type="protein sequence ID" value="CEM21523.1"/>
    <property type="molecule type" value="Genomic_DNA"/>
</dbReference>
<evidence type="ECO:0000313" key="2">
    <source>
        <dbReference type="Proteomes" id="UP000041254"/>
    </source>
</evidence>
<gene>
    <name evidence="1" type="ORF">Vbra_16620</name>
</gene>
<proteinExistence type="predicted"/>
<reference evidence="1 2" key="1">
    <citation type="submission" date="2014-11" db="EMBL/GenBank/DDBJ databases">
        <authorList>
            <person name="Zhu J."/>
            <person name="Qi W."/>
            <person name="Song R."/>
        </authorList>
    </citation>
    <scope>NUCLEOTIDE SEQUENCE [LARGE SCALE GENOMIC DNA]</scope>
</reference>
<organism evidence="1 2">
    <name type="scientific">Vitrella brassicaformis (strain CCMP3155)</name>
    <dbReference type="NCBI Taxonomy" id="1169540"/>
    <lineage>
        <taxon>Eukaryota</taxon>
        <taxon>Sar</taxon>
        <taxon>Alveolata</taxon>
        <taxon>Colpodellida</taxon>
        <taxon>Vitrellaceae</taxon>
        <taxon>Vitrella</taxon>
    </lineage>
</organism>
<accession>A0A0G4G0K3</accession>
<protein>
    <submittedName>
        <fullName evidence="1">Uncharacterized protein</fullName>
    </submittedName>
</protein>
<name>A0A0G4G0K3_VITBC</name>
<sequence length="292" mass="32528">MHIVGRINAHGVLTTESTSDPYIGQARFELVDPDSPGALVRFKKDMVMGDLTKTMKFVDVDGEDLVLIGPAGVISMPTSQGEVASMELTTDEPHVINIPQVHWWITDITNRRPQRQPCDVMQQVNETQPKPKAASFLQLHETKLPPPNPEPDDETSLNLKAEPDAEKPKFCGCPEDKIVSFQGGFKGCMSIPYVSPGSMQFPEVSPKPKRLPYYFFLADPKLKELQPADNYALSSESRIPIDPIEFMKHLGRTGMPGSGKMPEWVHAYGCLDTSEQCCSYKRVAYEKMPDSC</sequence>
<dbReference type="InParanoid" id="A0A0G4G0K3"/>
<dbReference type="AlphaFoldDB" id="A0A0G4G0K3"/>
<dbReference type="Proteomes" id="UP000041254">
    <property type="component" value="Unassembled WGS sequence"/>
</dbReference>
<dbReference type="VEuPathDB" id="CryptoDB:Vbra_16620"/>
<keyword evidence="2" id="KW-1185">Reference proteome</keyword>